<dbReference type="Gene3D" id="2.60.120.430">
    <property type="entry name" value="Galactose-binding lectin"/>
    <property type="match status" value="1"/>
</dbReference>
<evidence type="ECO:0000256" key="3">
    <source>
        <dbReference type="ARBA" id="ARBA00022692"/>
    </source>
</evidence>
<evidence type="ECO:0000256" key="1">
    <source>
        <dbReference type="ARBA" id="ARBA00004167"/>
    </source>
</evidence>
<dbReference type="EnsemblPlants" id="AUR62011448-RA">
    <property type="protein sequence ID" value="AUR62011448-RA:cds"/>
    <property type="gene ID" value="AUR62011448"/>
</dbReference>
<keyword evidence="12" id="KW-1185">Reference proteome</keyword>
<organism evidence="11 12">
    <name type="scientific">Chenopodium quinoa</name>
    <name type="common">Quinoa</name>
    <dbReference type="NCBI Taxonomy" id="63459"/>
    <lineage>
        <taxon>Eukaryota</taxon>
        <taxon>Viridiplantae</taxon>
        <taxon>Streptophyta</taxon>
        <taxon>Embryophyta</taxon>
        <taxon>Tracheophyta</taxon>
        <taxon>Spermatophyta</taxon>
        <taxon>Magnoliopsida</taxon>
        <taxon>eudicotyledons</taxon>
        <taxon>Gunneridae</taxon>
        <taxon>Pentapetalae</taxon>
        <taxon>Caryophyllales</taxon>
        <taxon>Chenopodiaceae</taxon>
        <taxon>Chenopodioideae</taxon>
        <taxon>Atripliceae</taxon>
        <taxon>Chenopodium</taxon>
    </lineage>
</organism>
<dbReference type="Gene3D" id="3.80.10.10">
    <property type="entry name" value="Ribonuclease Inhibitor"/>
    <property type="match status" value="1"/>
</dbReference>
<evidence type="ECO:0000256" key="5">
    <source>
        <dbReference type="ARBA" id="ARBA00022737"/>
    </source>
</evidence>
<sequence length="514" mass="57142">MSISIFILWVASIPLTLIHADDLPAPRGFLVSCGSSESINISGLKYIPDLSFTSVGNATTVKNKTDQLFPILSNLRFFPDKSARKFCYTFQVIQGAKYLVRTTYYYGNFDGKQDPPVFDQIIDGTRWSIVNTTDDYGKGLASYYELVVAAHAKVLSVCLARNGYTKGASSPFISAIEVMFLDDILYKSVDFHNYALSTVARHTFGKDHKDNGEANFISYPDDEYNRMWQQFKDTNPTVKCQSNITPSDFWNMPPSQALSSAITTSRGKTLEIKWPPTPLSDSNYHISLYFQDNRTPSPYSWRVFNILINGDAFYNKINVTTSGVNVYTPEWPLSGQTQITLIPEDGAPVGPVLNAAEMFQLLPLGGRTSDKDVTAMTDLDRSLNNPPGDWNGDPCLPRKNSWSGVTCSQSNGIARVEAMNLTGLGLSGSLSTSIKDLTAIAHLWLGHNKLSGTLPNMSSMKMLETLHLENNQFEGSIPESLAKLPRIREIYLQNNKFKGRIPSSLKNRQGLTIR</sequence>
<keyword evidence="2" id="KW-0433">Leucine-rich repeat</keyword>
<evidence type="ECO:0000259" key="9">
    <source>
        <dbReference type="Pfam" id="PF08263"/>
    </source>
</evidence>
<feature type="signal peptide" evidence="8">
    <location>
        <begin position="1"/>
        <end position="20"/>
    </location>
</feature>
<dbReference type="InterPro" id="IPR001611">
    <property type="entry name" value="Leu-rich_rpt"/>
</dbReference>
<dbReference type="PANTHER" id="PTHR45631">
    <property type="entry name" value="OS07G0107800 PROTEIN-RELATED"/>
    <property type="match status" value="1"/>
</dbReference>
<evidence type="ECO:0008006" key="13">
    <source>
        <dbReference type="Google" id="ProtNLM"/>
    </source>
</evidence>
<feature type="domain" description="Leucine-rich repeat-containing N-terminal plant-type" evidence="9">
    <location>
        <begin position="370"/>
        <end position="408"/>
    </location>
</feature>
<keyword evidence="6" id="KW-1133">Transmembrane helix</keyword>
<name>A0A803LE42_CHEQI</name>
<feature type="domain" description="Malectin-like" evidence="10">
    <location>
        <begin position="31"/>
        <end position="360"/>
    </location>
</feature>
<dbReference type="RefSeq" id="XP_021731742.1">
    <property type="nucleotide sequence ID" value="XM_021876050.1"/>
</dbReference>
<dbReference type="Proteomes" id="UP000596660">
    <property type="component" value="Unplaced"/>
</dbReference>
<keyword evidence="3" id="KW-0812">Transmembrane</keyword>
<dbReference type="KEGG" id="cqi:110698590"/>
<evidence type="ECO:0000256" key="4">
    <source>
        <dbReference type="ARBA" id="ARBA00022729"/>
    </source>
</evidence>
<keyword evidence="5" id="KW-0677">Repeat</keyword>
<evidence type="ECO:0000256" key="2">
    <source>
        <dbReference type="ARBA" id="ARBA00022614"/>
    </source>
</evidence>
<comment type="subcellular location">
    <subcellularLocation>
        <location evidence="1">Membrane</location>
        <topology evidence="1">Single-pass membrane protein</topology>
    </subcellularLocation>
</comment>
<dbReference type="Pfam" id="PF00560">
    <property type="entry name" value="LRR_1"/>
    <property type="match status" value="2"/>
</dbReference>
<dbReference type="InterPro" id="IPR032675">
    <property type="entry name" value="LRR_dom_sf"/>
</dbReference>
<dbReference type="OMA" id="QWPPVEL"/>
<evidence type="ECO:0000313" key="11">
    <source>
        <dbReference type="EnsemblPlants" id="AUR62011448-RA:cds"/>
    </source>
</evidence>
<dbReference type="InterPro" id="IPR024788">
    <property type="entry name" value="Malectin-like_Carb-bd_dom"/>
</dbReference>
<evidence type="ECO:0000256" key="7">
    <source>
        <dbReference type="ARBA" id="ARBA00023136"/>
    </source>
</evidence>
<dbReference type="FunFam" id="3.80.10.10:FF:000129">
    <property type="entry name" value="Leucine-rich repeat receptor-like kinase"/>
    <property type="match status" value="1"/>
</dbReference>
<evidence type="ECO:0000256" key="6">
    <source>
        <dbReference type="ARBA" id="ARBA00022989"/>
    </source>
</evidence>
<keyword evidence="4 8" id="KW-0732">Signal</keyword>
<accession>A0A803LE42</accession>
<dbReference type="GO" id="GO:0016020">
    <property type="term" value="C:membrane"/>
    <property type="evidence" value="ECO:0007669"/>
    <property type="project" value="UniProtKB-SubCell"/>
</dbReference>
<protein>
    <recommendedName>
        <fullName evidence="13">Malectin-like domain-containing protein</fullName>
    </recommendedName>
</protein>
<dbReference type="OrthoDB" id="1394818at2759"/>
<evidence type="ECO:0000259" key="10">
    <source>
        <dbReference type="Pfam" id="PF12819"/>
    </source>
</evidence>
<evidence type="ECO:0000256" key="8">
    <source>
        <dbReference type="SAM" id="SignalP"/>
    </source>
</evidence>
<dbReference type="InterPro" id="IPR013210">
    <property type="entry name" value="LRR_N_plant-typ"/>
</dbReference>
<proteinExistence type="predicted"/>
<dbReference type="PANTHER" id="PTHR45631:SF45">
    <property type="entry name" value="LEUCINE-RICH REPEAT (LRR) FAMILY PROTEIN"/>
    <property type="match status" value="1"/>
</dbReference>
<evidence type="ECO:0000313" key="12">
    <source>
        <dbReference type="Proteomes" id="UP000596660"/>
    </source>
</evidence>
<reference evidence="11" key="1">
    <citation type="journal article" date="2017" name="Nature">
        <title>The genome of Chenopodium quinoa.</title>
        <authorList>
            <person name="Jarvis D.E."/>
            <person name="Ho Y.S."/>
            <person name="Lightfoot D.J."/>
            <person name="Schmoeckel S.M."/>
            <person name="Li B."/>
            <person name="Borm T.J.A."/>
            <person name="Ohyanagi H."/>
            <person name="Mineta K."/>
            <person name="Michell C.T."/>
            <person name="Saber N."/>
            <person name="Kharbatia N.M."/>
            <person name="Rupper R.R."/>
            <person name="Sharp A.R."/>
            <person name="Dally N."/>
            <person name="Boughton B.A."/>
            <person name="Woo Y.H."/>
            <person name="Gao G."/>
            <person name="Schijlen E.G.W.M."/>
            <person name="Guo X."/>
            <person name="Momin A.A."/>
            <person name="Negrao S."/>
            <person name="Al-Babili S."/>
            <person name="Gehring C."/>
            <person name="Roessner U."/>
            <person name="Jung C."/>
            <person name="Murphy K."/>
            <person name="Arold S.T."/>
            <person name="Gojobori T."/>
            <person name="van der Linden C.G."/>
            <person name="van Loo E.N."/>
            <person name="Jellen E.N."/>
            <person name="Maughan P.J."/>
            <person name="Tester M."/>
        </authorList>
    </citation>
    <scope>NUCLEOTIDE SEQUENCE [LARGE SCALE GENOMIC DNA]</scope>
    <source>
        <strain evidence="11">cv. PI 614886</strain>
    </source>
</reference>
<keyword evidence="7" id="KW-0472">Membrane</keyword>
<feature type="chain" id="PRO_5031170116" description="Malectin-like domain-containing protein" evidence="8">
    <location>
        <begin position="21"/>
        <end position="514"/>
    </location>
</feature>
<dbReference type="AlphaFoldDB" id="A0A803LE42"/>
<reference evidence="11" key="2">
    <citation type="submission" date="2021-03" db="UniProtKB">
        <authorList>
            <consortium name="EnsemblPlants"/>
        </authorList>
    </citation>
    <scope>IDENTIFICATION</scope>
</reference>
<dbReference type="GeneID" id="110698590"/>
<dbReference type="Pfam" id="PF12819">
    <property type="entry name" value="Malectin_like"/>
    <property type="match status" value="1"/>
</dbReference>
<dbReference type="Pfam" id="PF08263">
    <property type="entry name" value="LRRNT_2"/>
    <property type="match status" value="1"/>
</dbReference>
<dbReference type="SUPFAM" id="SSF52058">
    <property type="entry name" value="L domain-like"/>
    <property type="match status" value="1"/>
</dbReference>
<dbReference type="Gramene" id="AUR62011448-RA">
    <property type="protein sequence ID" value="AUR62011448-RA:cds"/>
    <property type="gene ID" value="AUR62011448"/>
</dbReference>
<gene>
    <name evidence="11" type="primary">LOC110698590</name>
</gene>